<dbReference type="PANTHER" id="PTHR42061">
    <property type="entry name" value="ENDO-CHITOSANASE"/>
    <property type="match status" value="1"/>
</dbReference>
<reference evidence="10" key="1">
    <citation type="submission" date="2022-10" db="EMBL/GenBank/DDBJ databases">
        <title>Cytochrome P450 Catalyzes Benzene Ring Formation in the Biosynthesis of Trialkyl-Substituted Aromatic Polyketides.</title>
        <authorList>
            <person name="Zhao E."/>
            <person name="Ge H."/>
        </authorList>
    </citation>
    <scope>NUCLEOTIDE SEQUENCE</scope>
    <source>
        <strain evidence="10">NA0869</strain>
    </source>
</reference>
<evidence type="ECO:0000256" key="2">
    <source>
        <dbReference type="ARBA" id="ARBA00022525"/>
    </source>
</evidence>
<dbReference type="Proteomes" id="UP001163878">
    <property type="component" value="Chromosome"/>
</dbReference>
<dbReference type="GO" id="GO:0016787">
    <property type="term" value="F:hydrolase activity"/>
    <property type="evidence" value="ECO:0007669"/>
    <property type="project" value="UniProtKB-KW"/>
</dbReference>
<accession>A0ABY6IEI5</accession>
<dbReference type="Pfam" id="PF07335">
    <property type="entry name" value="Glyco_hydro_75"/>
    <property type="match status" value="1"/>
</dbReference>
<proteinExistence type="predicted"/>
<evidence type="ECO:0000256" key="6">
    <source>
        <dbReference type="ARBA" id="ARBA00023295"/>
    </source>
</evidence>
<evidence type="ECO:0000256" key="4">
    <source>
        <dbReference type="ARBA" id="ARBA00022801"/>
    </source>
</evidence>
<dbReference type="PANTHER" id="PTHR42061:SF6">
    <property type="entry name" value="ENDO-CHITOSANASE"/>
    <property type="match status" value="1"/>
</dbReference>
<keyword evidence="11" id="KW-1185">Reference proteome</keyword>
<keyword evidence="7" id="KW-0624">Polysaccharide degradation</keyword>
<feature type="region of interest" description="Disordered" evidence="8">
    <location>
        <begin position="25"/>
        <end position="44"/>
    </location>
</feature>
<evidence type="ECO:0000256" key="7">
    <source>
        <dbReference type="ARBA" id="ARBA00023326"/>
    </source>
</evidence>
<sequence length="250" mass="25740">MRIRHTALALAAGFVVLSAATMPAAAQPGTIPPPPPPAPGSYRAAPEADVDAAALLAALGRCTTQISKGGYATDRGRAANIPVCERREAVYWTADMDIDCDGRRTARCNRDTDPSYQPATAFTQSDGRYLNAEKLPFVVVPAPSGIWDYRSSGIRGGSAAVMIHDGKVVYGVVGDTGPSGIIGEASYGAAQALGIDPDPATGGVPSGVTYIVFKDSKVSPIESHPSAAALGEELARRFLAGAEETGAAAR</sequence>
<evidence type="ECO:0000313" key="11">
    <source>
        <dbReference type="Proteomes" id="UP001163878"/>
    </source>
</evidence>
<keyword evidence="2" id="KW-0964">Secreted</keyword>
<dbReference type="EMBL" id="CP107567">
    <property type="protein sequence ID" value="UYQ65413.1"/>
    <property type="molecule type" value="Genomic_DNA"/>
</dbReference>
<evidence type="ECO:0000256" key="1">
    <source>
        <dbReference type="ARBA" id="ARBA00004613"/>
    </source>
</evidence>
<evidence type="ECO:0000256" key="3">
    <source>
        <dbReference type="ARBA" id="ARBA00022729"/>
    </source>
</evidence>
<dbReference type="InterPro" id="IPR009939">
    <property type="entry name" value="Chitosanase_fungal"/>
</dbReference>
<feature type="signal peptide" evidence="9">
    <location>
        <begin position="1"/>
        <end position="26"/>
    </location>
</feature>
<gene>
    <name evidence="10" type="ORF">OGH68_30760</name>
</gene>
<protein>
    <submittedName>
        <fullName evidence="10">Glycoside hydrolase family 75 protein</fullName>
    </submittedName>
</protein>
<keyword evidence="5" id="KW-0119">Carbohydrate metabolism</keyword>
<evidence type="ECO:0000256" key="8">
    <source>
        <dbReference type="SAM" id="MobiDB-lite"/>
    </source>
</evidence>
<dbReference type="RefSeq" id="WP_264248573.1">
    <property type="nucleotide sequence ID" value="NZ_CP107567.1"/>
</dbReference>
<feature type="compositionally biased region" description="Pro residues" evidence="8">
    <location>
        <begin position="30"/>
        <end position="39"/>
    </location>
</feature>
<organism evidence="10 11">
    <name type="scientific">Streptomyces peucetius</name>
    <dbReference type="NCBI Taxonomy" id="1950"/>
    <lineage>
        <taxon>Bacteria</taxon>
        <taxon>Bacillati</taxon>
        <taxon>Actinomycetota</taxon>
        <taxon>Actinomycetes</taxon>
        <taxon>Kitasatosporales</taxon>
        <taxon>Streptomycetaceae</taxon>
        <taxon>Streptomyces</taxon>
    </lineage>
</organism>
<keyword evidence="3 9" id="KW-0732">Signal</keyword>
<evidence type="ECO:0000256" key="9">
    <source>
        <dbReference type="SAM" id="SignalP"/>
    </source>
</evidence>
<name>A0ABY6IEI5_STRPE</name>
<keyword evidence="4 10" id="KW-0378">Hydrolase</keyword>
<keyword evidence="6" id="KW-0326">Glycosidase</keyword>
<evidence type="ECO:0000256" key="5">
    <source>
        <dbReference type="ARBA" id="ARBA00023277"/>
    </source>
</evidence>
<feature type="chain" id="PRO_5046211335" evidence="9">
    <location>
        <begin position="27"/>
        <end position="250"/>
    </location>
</feature>
<evidence type="ECO:0000313" key="10">
    <source>
        <dbReference type="EMBL" id="UYQ65413.1"/>
    </source>
</evidence>
<comment type="subcellular location">
    <subcellularLocation>
        <location evidence="1">Secreted</location>
    </subcellularLocation>
</comment>